<dbReference type="InterPro" id="IPR001251">
    <property type="entry name" value="CRAL-TRIO_dom"/>
</dbReference>
<dbReference type="EMBL" id="BGPR01011788">
    <property type="protein sequence ID" value="GBN52963.1"/>
    <property type="molecule type" value="Genomic_DNA"/>
</dbReference>
<dbReference type="SMART" id="SM01100">
    <property type="entry name" value="CRAL_TRIO_N"/>
    <property type="match status" value="1"/>
</dbReference>
<reference evidence="2 3" key="1">
    <citation type="journal article" date="2019" name="Sci. Rep.">
        <title>Orb-weaving spider Araneus ventricosus genome elucidates the spidroin gene catalogue.</title>
        <authorList>
            <person name="Kono N."/>
            <person name="Nakamura H."/>
            <person name="Ohtoshi R."/>
            <person name="Moran D.A.P."/>
            <person name="Shinohara A."/>
            <person name="Yoshida Y."/>
            <person name="Fujiwara M."/>
            <person name="Mori M."/>
            <person name="Tomita M."/>
            <person name="Arakawa K."/>
        </authorList>
    </citation>
    <scope>NUCLEOTIDE SEQUENCE [LARGE SCALE GENOMIC DNA]</scope>
</reference>
<dbReference type="SUPFAM" id="SSF46938">
    <property type="entry name" value="CRAL/TRIO N-terminal domain"/>
    <property type="match status" value="1"/>
</dbReference>
<dbReference type="InterPro" id="IPR011074">
    <property type="entry name" value="CRAL/TRIO_N_dom"/>
</dbReference>
<keyword evidence="3" id="KW-1185">Reference proteome</keyword>
<dbReference type="AlphaFoldDB" id="A0A4Y2PPV9"/>
<dbReference type="CDD" id="cd00170">
    <property type="entry name" value="SEC14"/>
    <property type="match status" value="1"/>
</dbReference>
<comment type="caution">
    <text evidence="2">The sequence shown here is derived from an EMBL/GenBank/DDBJ whole genome shotgun (WGS) entry which is preliminary data.</text>
</comment>
<protein>
    <submittedName>
        <fullName evidence="2">SEC14-like protein 2</fullName>
    </submittedName>
</protein>
<feature type="domain" description="CRAL-TRIO" evidence="1">
    <location>
        <begin position="76"/>
        <end position="212"/>
    </location>
</feature>
<dbReference type="Pfam" id="PF00650">
    <property type="entry name" value="CRAL_TRIO"/>
    <property type="match status" value="1"/>
</dbReference>
<dbReference type="Pfam" id="PF03765">
    <property type="entry name" value="CRAL_TRIO_N"/>
    <property type="match status" value="1"/>
</dbReference>
<dbReference type="SUPFAM" id="SSF52087">
    <property type="entry name" value="CRAL/TRIO domain"/>
    <property type="match status" value="1"/>
</dbReference>
<dbReference type="InterPro" id="IPR051064">
    <property type="entry name" value="SEC14/CRAL-TRIO_domain"/>
</dbReference>
<dbReference type="PROSITE" id="PS50191">
    <property type="entry name" value="CRAL_TRIO"/>
    <property type="match status" value="1"/>
</dbReference>
<gene>
    <name evidence="2" type="primary">SEC14L2_7</name>
    <name evidence="2" type="ORF">AVEN_30742_1</name>
</gene>
<sequence>MCLPKDLTGKQELAISELRGRLKNAVPPEMYDDTLIFYKFLKARNFNINQAESMLRKHLEFRKIMQIDSILTDYKAPEVCEKYLSQNFLGYDKEGSPVYMSAIGNTDSRGVFRSANKVDVLKCCLQVIETGLYQAKLQTLKLGKPVTQCVYIYDMDKMTLARATDRYSIEHFLIAVNIFQDNYPELLKAVYVINGEYCEFYFFSVYNLYSSL</sequence>
<dbReference type="PANTHER" id="PTHR23324">
    <property type="entry name" value="SEC14 RELATED PROTEIN"/>
    <property type="match status" value="1"/>
</dbReference>
<evidence type="ECO:0000313" key="2">
    <source>
        <dbReference type="EMBL" id="GBN52963.1"/>
    </source>
</evidence>
<dbReference type="Gene3D" id="3.40.525.10">
    <property type="entry name" value="CRAL-TRIO lipid binding domain"/>
    <property type="match status" value="1"/>
</dbReference>
<dbReference type="Proteomes" id="UP000499080">
    <property type="component" value="Unassembled WGS sequence"/>
</dbReference>
<name>A0A4Y2PPV9_ARAVE</name>
<proteinExistence type="predicted"/>
<accession>A0A4Y2PPV9</accession>
<dbReference type="OrthoDB" id="6409645at2759"/>
<organism evidence="2 3">
    <name type="scientific">Araneus ventricosus</name>
    <name type="common">Orbweaver spider</name>
    <name type="synonym">Epeira ventricosa</name>
    <dbReference type="NCBI Taxonomy" id="182803"/>
    <lineage>
        <taxon>Eukaryota</taxon>
        <taxon>Metazoa</taxon>
        <taxon>Ecdysozoa</taxon>
        <taxon>Arthropoda</taxon>
        <taxon>Chelicerata</taxon>
        <taxon>Arachnida</taxon>
        <taxon>Araneae</taxon>
        <taxon>Araneomorphae</taxon>
        <taxon>Entelegynae</taxon>
        <taxon>Araneoidea</taxon>
        <taxon>Araneidae</taxon>
        <taxon>Araneus</taxon>
    </lineage>
</organism>
<evidence type="ECO:0000313" key="3">
    <source>
        <dbReference type="Proteomes" id="UP000499080"/>
    </source>
</evidence>
<dbReference type="InterPro" id="IPR036273">
    <property type="entry name" value="CRAL/TRIO_N_dom_sf"/>
</dbReference>
<dbReference type="GO" id="GO:0005737">
    <property type="term" value="C:cytoplasm"/>
    <property type="evidence" value="ECO:0007669"/>
    <property type="project" value="TreeGrafter"/>
</dbReference>
<dbReference type="InterPro" id="IPR036865">
    <property type="entry name" value="CRAL-TRIO_dom_sf"/>
</dbReference>
<evidence type="ECO:0000259" key="1">
    <source>
        <dbReference type="PROSITE" id="PS50191"/>
    </source>
</evidence>
<dbReference type="PANTHER" id="PTHR23324:SF83">
    <property type="entry name" value="SEC14-LIKE PROTEIN 2"/>
    <property type="match status" value="1"/>
</dbReference>